<accession>A0A934NC74</accession>
<dbReference type="Pfam" id="PF26366">
    <property type="entry name" value="DUF8094"/>
    <property type="match status" value="1"/>
</dbReference>
<evidence type="ECO:0000313" key="2">
    <source>
        <dbReference type="EMBL" id="MBJ7597067.1"/>
    </source>
</evidence>
<keyword evidence="3" id="KW-1185">Reference proteome</keyword>
<dbReference type="InterPro" id="IPR058407">
    <property type="entry name" value="DUF8094"/>
</dbReference>
<feature type="domain" description="DUF8094" evidence="1">
    <location>
        <begin position="18"/>
        <end position="251"/>
    </location>
</feature>
<evidence type="ECO:0000259" key="1">
    <source>
        <dbReference type="Pfam" id="PF26366"/>
    </source>
</evidence>
<proteinExistence type="predicted"/>
<dbReference type="RefSeq" id="WP_338199003.1">
    <property type="nucleotide sequence ID" value="NZ_JAEKNR010000036.1"/>
</dbReference>
<protein>
    <recommendedName>
        <fullName evidence="1">DUF8094 domain-containing protein</fullName>
    </recommendedName>
</protein>
<dbReference type="EMBL" id="JAEKNR010000036">
    <property type="protein sequence ID" value="MBJ7597067.1"/>
    <property type="molecule type" value="Genomic_DNA"/>
</dbReference>
<reference evidence="2" key="1">
    <citation type="submission" date="2020-10" db="EMBL/GenBank/DDBJ databases">
        <title>Ca. Dormibacterota MAGs.</title>
        <authorList>
            <person name="Montgomery K."/>
        </authorList>
    </citation>
    <scope>NUCLEOTIDE SEQUENCE [LARGE SCALE GENOMIC DNA]</scope>
    <source>
        <strain evidence="2">SC8812_S17_10</strain>
    </source>
</reference>
<sequence length="262" mass="28671">MLVIACSAPSLPGRPTSEVITPAQAQAVVRDYWKMSEQASMHRDARLFAQIETGFLRESDEASIKVDLALGNPALAAARPLRHVTVYVPHQRGYPAEFAVLIETVQVDATRTPIDAPLSLYEHFVQTSSRDSWKADFYAQVNTGRTFHFALDSAGYATALPVGDSRFVLRPDRLATAFAAYQQSGVQSGAPSGPFAEGPMTSDSIDLQRAHHDNLALLGYQEATDFRVLPFVYAYRGADGGAIVLFALRPSNTVTNRTRRRA</sequence>
<organism evidence="2 3">
    <name type="scientific">Candidatus Nephthysia bennettiae</name>
    <dbReference type="NCBI Taxonomy" id="3127016"/>
    <lineage>
        <taxon>Bacteria</taxon>
        <taxon>Bacillati</taxon>
        <taxon>Candidatus Dormiibacterota</taxon>
        <taxon>Candidatus Dormibacteria</taxon>
        <taxon>Candidatus Dormibacterales</taxon>
        <taxon>Candidatus Dormibacteraceae</taxon>
        <taxon>Candidatus Nephthysia</taxon>
    </lineage>
</organism>
<comment type="caution">
    <text evidence="2">The sequence shown here is derived from an EMBL/GenBank/DDBJ whole genome shotgun (WGS) entry which is preliminary data.</text>
</comment>
<name>A0A934NC74_9BACT</name>
<dbReference type="Proteomes" id="UP000612893">
    <property type="component" value="Unassembled WGS sequence"/>
</dbReference>
<gene>
    <name evidence="2" type="ORF">JF922_03135</name>
</gene>
<dbReference type="AlphaFoldDB" id="A0A934NC74"/>
<evidence type="ECO:0000313" key="3">
    <source>
        <dbReference type="Proteomes" id="UP000612893"/>
    </source>
</evidence>